<dbReference type="GO" id="GO:0016740">
    <property type="term" value="F:transferase activity"/>
    <property type="evidence" value="ECO:0007669"/>
    <property type="project" value="UniProtKB-KW"/>
</dbReference>
<evidence type="ECO:0000256" key="2">
    <source>
        <dbReference type="ARBA" id="ARBA00022679"/>
    </source>
</evidence>
<evidence type="ECO:0000313" key="6">
    <source>
        <dbReference type="Proteomes" id="UP000076798"/>
    </source>
</evidence>
<protein>
    <recommendedName>
        <fullName evidence="7">Methyltransferase domain-containing protein</fullName>
    </recommendedName>
</protein>
<keyword evidence="3" id="KW-0949">S-adenosyl-L-methionine</keyword>
<dbReference type="Gene3D" id="3.40.50.150">
    <property type="entry name" value="Vaccinia Virus protein VP39"/>
    <property type="match status" value="1"/>
</dbReference>
<dbReference type="PANTHER" id="PTHR35897">
    <property type="entry name" value="METHYLTRANSFERASE AUSD"/>
    <property type="match status" value="1"/>
</dbReference>
<dbReference type="InterPro" id="IPR051654">
    <property type="entry name" value="Meroterpenoid_MTases"/>
</dbReference>
<dbReference type="EMBL" id="KV428022">
    <property type="protein sequence ID" value="KZT41373.1"/>
    <property type="molecule type" value="Genomic_DNA"/>
</dbReference>
<organism evidence="5 6">
    <name type="scientific">Sistotremastrum suecicum HHB10207 ss-3</name>
    <dbReference type="NCBI Taxonomy" id="1314776"/>
    <lineage>
        <taxon>Eukaryota</taxon>
        <taxon>Fungi</taxon>
        <taxon>Dikarya</taxon>
        <taxon>Basidiomycota</taxon>
        <taxon>Agaricomycotina</taxon>
        <taxon>Agaricomycetes</taxon>
        <taxon>Sistotremastrales</taxon>
        <taxon>Sistotremastraceae</taxon>
        <taxon>Sistotremastrum</taxon>
    </lineage>
</organism>
<accession>A0A166G725</accession>
<keyword evidence="2" id="KW-0808">Transferase</keyword>
<name>A0A166G725_9AGAM</name>
<gene>
    <name evidence="5" type="ORF">SISSUDRAFT_1000871</name>
</gene>
<sequence length="297" mass="33123">MAESDKPNWPPPLDHEYTLKEDEIAFFKQESGITDDQALKEHILKVQSDAYAIYPYPCIRRFAFATLKISRYPFYKDVLKLGKERPGAILLDIGCCFGNDSRKVISDGFPKDQVIASDLRQGFWDLGHELFKSTPETFDVPFIAGDVFSDTLIAPAEPAYEPVTGANPPLKSLTSLNPLIHRISVIHASAFFHLFDEQQQFTIAQRLAGLLSPEPGSIIFGSHIGSAGEPSNRSNASGGISYAHSVDSWKELWDGKIFKKGSVKVDAFIHEMERKDKAPDREGKFVATLLVFCVTRL</sequence>
<evidence type="ECO:0000256" key="1">
    <source>
        <dbReference type="ARBA" id="ARBA00005179"/>
    </source>
</evidence>
<dbReference type="STRING" id="1314776.A0A166G725"/>
<evidence type="ECO:0000313" key="5">
    <source>
        <dbReference type="EMBL" id="KZT41373.1"/>
    </source>
</evidence>
<evidence type="ECO:0008006" key="7">
    <source>
        <dbReference type="Google" id="ProtNLM"/>
    </source>
</evidence>
<dbReference type="Proteomes" id="UP000076798">
    <property type="component" value="Unassembled WGS sequence"/>
</dbReference>
<comment type="pathway">
    <text evidence="1">Secondary metabolite biosynthesis.</text>
</comment>
<dbReference type="AlphaFoldDB" id="A0A166G725"/>
<dbReference type="PANTHER" id="PTHR35897:SF1">
    <property type="entry name" value="METHYLTRANSFERASE AUSD"/>
    <property type="match status" value="1"/>
</dbReference>
<keyword evidence="6" id="KW-1185">Reference proteome</keyword>
<dbReference type="SUPFAM" id="SSF53335">
    <property type="entry name" value="S-adenosyl-L-methionine-dependent methyltransferases"/>
    <property type="match status" value="1"/>
</dbReference>
<evidence type="ECO:0000256" key="3">
    <source>
        <dbReference type="ARBA" id="ARBA00022691"/>
    </source>
</evidence>
<comment type="similarity">
    <text evidence="4">Belongs to the class I-like SAM-binding methyltransferase superfamily.</text>
</comment>
<proteinExistence type="inferred from homology"/>
<evidence type="ECO:0000256" key="4">
    <source>
        <dbReference type="ARBA" id="ARBA00038314"/>
    </source>
</evidence>
<dbReference type="OrthoDB" id="2094832at2759"/>
<reference evidence="5 6" key="1">
    <citation type="journal article" date="2016" name="Mol. Biol. Evol.">
        <title>Comparative Genomics of Early-Diverging Mushroom-Forming Fungi Provides Insights into the Origins of Lignocellulose Decay Capabilities.</title>
        <authorList>
            <person name="Nagy L.G."/>
            <person name="Riley R."/>
            <person name="Tritt A."/>
            <person name="Adam C."/>
            <person name="Daum C."/>
            <person name="Floudas D."/>
            <person name="Sun H."/>
            <person name="Yadav J.S."/>
            <person name="Pangilinan J."/>
            <person name="Larsson K.H."/>
            <person name="Matsuura K."/>
            <person name="Barry K."/>
            <person name="Labutti K."/>
            <person name="Kuo R."/>
            <person name="Ohm R.A."/>
            <person name="Bhattacharya S.S."/>
            <person name="Shirouzu T."/>
            <person name="Yoshinaga Y."/>
            <person name="Martin F.M."/>
            <person name="Grigoriev I.V."/>
            <person name="Hibbett D.S."/>
        </authorList>
    </citation>
    <scope>NUCLEOTIDE SEQUENCE [LARGE SCALE GENOMIC DNA]</scope>
    <source>
        <strain evidence="5 6">HHB10207 ss-3</strain>
    </source>
</reference>
<dbReference type="InterPro" id="IPR029063">
    <property type="entry name" value="SAM-dependent_MTases_sf"/>
</dbReference>